<accession>A0A939DDR1</accession>
<sequence>MPYVIRNESGHILSVSHTPLEGYHTIAANDPELLEYVSGFGDSVGQHLSASDLDFVRVLEDLVELLVSKGVILFTELPESAREKMLARQRLRSEISGRLDLIGDD</sequence>
<reference evidence="1" key="1">
    <citation type="submission" date="2021-02" db="EMBL/GenBank/DDBJ databases">
        <title>PHA producing bacteria isolated from coastal sediment in Guangdong, Shenzhen.</title>
        <authorList>
            <person name="Zheng W."/>
            <person name="Yu S."/>
            <person name="Huang Y."/>
        </authorList>
    </citation>
    <scope>NUCLEOTIDE SEQUENCE</scope>
    <source>
        <strain evidence="1">TN14-10</strain>
    </source>
</reference>
<evidence type="ECO:0008006" key="3">
    <source>
        <dbReference type="Google" id="ProtNLM"/>
    </source>
</evidence>
<keyword evidence="2" id="KW-1185">Reference proteome</keyword>
<evidence type="ECO:0000313" key="2">
    <source>
        <dbReference type="Proteomes" id="UP000664303"/>
    </source>
</evidence>
<dbReference type="AlphaFoldDB" id="A0A939DDR1"/>
<protein>
    <recommendedName>
        <fullName evidence="3">Tryptophan synthase subunit beta like protein</fullName>
    </recommendedName>
</protein>
<organism evidence="1 2">
    <name type="scientific">Parahaliea mediterranea</name>
    <dbReference type="NCBI Taxonomy" id="651086"/>
    <lineage>
        <taxon>Bacteria</taxon>
        <taxon>Pseudomonadati</taxon>
        <taxon>Pseudomonadota</taxon>
        <taxon>Gammaproteobacteria</taxon>
        <taxon>Cellvibrionales</taxon>
        <taxon>Halieaceae</taxon>
        <taxon>Parahaliea</taxon>
    </lineage>
</organism>
<comment type="caution">
    <text evidence="1">The sequence shown here is derived from an EMBL/GenBank/DDBJ whole genome shotgun (WGS) entry which is preliminary data.</text>
</comment>
<evidence type="ECO:0000313" key="1">
    <source>
        <dbReference type="EMBL" id="MBN7795682.1"/>
    </source>
</evidence>
<gene>
    <name evidence="1" type="ORF">JYP50_03715</name>
</gene>
<dbReference type="Proteomes" id="UP000664303">
    <property type="component" value="Unassembled WGS sequence"/>
</dbReference>
<name>A0A939DDR1_9GAMM</name>
<dbReference type="RefSeq" id="WP_206559137.1">
    <property type="nucleotide sequence ID" value="NZ_JAFKCZ010000003.1"/>
</dbReference>
<proteinExistence type="predicted"/>
<dbReference type="EMBL" id="JAFKCZ010000003">
    <property type="protein sequence ID" value="MBN7795682.1"/>
    <property type="molecule type" value="Genomic_DNA"/>
</dbReference>